<sequence length="74" mass="7898">MQPMIVIMNFSYAIGGGLITLVFMYFGYKWLDLLTPFDTGEELSKGNRAVGQVVGSIFIGIGVAIGLVIGLGLN</sequence>
<feature type="transmembrane region" description="Helical" evidence="6">
    <location>
        <begin position="12"/>
        <end position="31"/>
    </location>
</feature>
<comment type="subcellular location">
    <subcellularLocation>
        <location evidence="1">Cell membrane</location>
        <topology evidence="1">Multi-pass membrane protein</topology>
    </subcellularLocation>
</comment>
<evidence type="ECO:0000256" key="2">
    <source>
        <dbReference type="ARBA" id="ARBA00022475"/>
    </source>
</evidence>
<accession>A0A383ACH4</accession>
<keyword evidence="3 6" id="KW-0812">Transmembrane</keyword>
<organism evidence="7">
    <name type="scientific">marine metagenome</name>
    <dbReference type="NCBI Taxonomy" id="408172"/>
    <lineage>
        <taxon>unclassified sequences</taxon>
        <taxon>metagenomes</taxon>
        <taxon>ecological metagenomes</taxon>
    </lineage>
</organism>
<reference evidence="7" key="1">
    <citation type="submission" date="2018-05" db="EMBL/GenBank/DDBJ databases">
        <authorList>
            <person name="Lanie J.A."/>
            <person name="Ng W.-L."/>
            <person name="Kazmierczak K.M."/>
            <person name="Andrzejewski T.M."/>
            <person name="Davidsen T.M."/>
            <person name="Wayne K.J."/>
            <person name="Tettelin H."/>
            <person name="Glass J.I."/>
            <person name="Rusch D."/>
            <person name="Podicherti R."/>
            <person name="Tsui H.-C.T."/>
            <person name="Winkler M.E."/>
        </authorList>
    </citation>
    <scope>NUCLEOTIDE SEQUENCE</scope>
</reference>
<evidence type="ECO:0008006" key="8">
    <source>
        <dbReference type="Google" id="ProtNLM"/>
    </source>
</evidence>
<evidence type="ECO:0000256" key="1">
    <source>
        <dbReference type="ARBA" id="ARBA00004651"/>
    </source>
</evidence>
<feature type="transmembrane region" description="Helical" evidence="6">
    <location>
        <begin position="51"/>
        <end position="73"/>
    </location>
</feature>
<dbReference type="EMBL" id="UINC01191064">
    <property type="protein sequence ID" value="SVE05517.1"/>
    <property type="molecule type" value="Genomic_DNA"/>
</dbReference>
<dbReference type="Pfam" id="PF03994">
    <property type="entry name" value="DUF350"/>
    <property type="match status" value="1"/>
</dbReference>
<evidence type="ECO:0000313" key="7">
    <source>
        <dbReference type="EMBL" id="SVE05517.1"/>
    </source>
</evidence>
<keyword evidence="5 6" id="KW-0472">Membrane</keyword>
<proteinExistence type="predicted"/>
<evidence type="ECO:0000256" key="3">
    <source>
        <dbReference type="ARBA" id="ARBA00022692"/>
    </source>
</evidence>
<evidence type="ECO:0000256" key="4">
    <source>
        <dbReference type="ARBA" id="ARBA00022989"/>
    </source>
</evidence>
<dbReference type="GO" id="GO:0005886">
    <property type="term" value="C:plasma membrane"/>
    <property type="evidence" value="ECO:0007669"/>
    <property type="project" value="UniProtKB-SubCell"/>
</dbReference>
<feature type="non-terminal residue" evidence="7">
    <location>
        <position position="74"/>
    </location>
</feature>
<evidence type="ECO:0000256" key="5">
    <source>
        <dbReference type="ARBA" id="ARBA00023136"/>
    </source>
</evidence>
<dbReference type="InterPro" id="IPR007140">
    <property type="entry name" value="DUF350"/>
</dbReference>
<keyword evidence="2" id="KW-1003">Cell membrane</keyword>
<protein>
    <recommendedName>
        <fullName evidence="8">DUF350 domain-containing protein</fullName>
    </recommendedName>
</protein>
<gene>
    <name evidence="7" type="ORF">METZ01_LOCUS458371</name>
</gene>
<evidence type="ECO:0000256" key="6">
    <source>
        <dbReference type="SAM" id="Phobius"/>
    </source>
</evidence>
<dbReference type="AlphaFoldDB" id="A0A383ACH4"/>
<keyword evidence="4 6" id="KW-1133">Transmembrane helix</keyword>
<name>A0A383ACH4_9ZZZZ</name>